<dbReference type="SUPFAM" id="SSF51306">
    <property type="entry name" value="LexA/Signal peptidase"/>
    <property type="match status" value="1"/>
</dbReference>
<dbReference type="GO" id="GO:0004252">
    <property type="term" value="F:serine-type endopeptidase activity"/>
    <property type="evidence" value="ECO:0007669"/>
    <property type="project" value="InterPro"/>
</dbReference>
<dbReference type="InterPro" id="IPR036388">
    <property type="entry name" value="WH-like_DNA-bd_sf"/>
</dbReference>
<sequence length="265" mass="29594">MIELTNAQFKVMEFIFNHMDSTGTPPTIREIASYFQWKSIGSAQDVLAALRKKGLLLSNVPGKSRQIVPTKDVTEFFYSYQNNPKPFSLNFSGNKNKSVKLKKHSSQVLPGFEDLLRVPLVGSVSAGLPQEAIENAGEFISFPSDTRISQKNSKLFALQIDGFSMINAGLLPNDIVLVESNSNANDNDIVIASIYNSDSTIKRYAKKDSNLYNKNIKFLLNHTNKEKPPAILIPENPNFIPLAFGTHEDDKILGIVRSLYRRSII</sequence>
<protein>
    <recommendedName>
        <fullName evidence="5">Repressor LexA</fullName>
    </recommendedName>
</protein>
<dbReference type="Pfam" id="PF01726">
    <property type="entry name" value="LexA_DNA_bind"/>
    <property type="match status" value="1"/>
</dbReference>
<dbReference type="CDD" id="cd06529">
    <property type="entry name" value="S24_LexA-like"/>
    <property type="match status" value="1"/>
</dbReference>
<dbReference type="AlphaFoldDB" id="A0A6N6VY45"/>
<comment type="caution">
    <text evidence="3">The sequence shown here is derived from an EMBL/GenBank/DDBJ whole genome shotgun (WGS) entry which is preliminary data.</text>
</comment>
<dbReference type="PANTHER" id="PTHR33516:SF2">
    <property type="entry name" value="LEXA REPRESSOR-RELATED"/>
    <property type="match status" value="1"/>
</dbReference>
<dbReference type="InterPro" id="IPR015927">
    <property type="entry name" value="Peptidase_S24_S26A/B/C"/>
</dbReference>
<accession>A0A6N6VY45</accession>
<dbReference type="PANTHER" id="PTHR33516">
    <property type="entry name" value="LEXA REPRESSOR"/>
    <property type="match status" value="1"/>
</dbReference>
<dbReference type="Gene3D" id="1.10.10.10">
    <property type="entry name" value="Winged helix-like DNA-binding domain superfamily/Winged helix DNA-binding domain"/>
    <property type="match status" value="1"/>
</dbReference>
<organism evidence="3 4">
    <name type="scientific">Silvanigrella paludirubra</name>
    <dbReference type="NCBI Taxonomy" id="2499159"/>
    <lineage>
        <taxon>Bacteria</taxon>
        <taxon>Pseudomonadati</taxon>
        <taxon>Bdellovibrionota</taxon>
        <taxon>Oligoflexia</taxon>
        <taxon>Silvanigrellales</taxon>
        <taxon>Silvanigrellaceae</taxon>
        <taxon>Silvanigrella</taxon>
    </lineage>
</organism>
<evidence type="ECO:0000313" key="4">
    <source>
        <dbReference type="Proteomes" id="UP000437748"/>
    </source>
</evidence>
<evidence type="ECO:0008006" key="5">
    <source>
        <dbReference type="Google" id="ProtNLM"/>
    </source>
</evidence>
<dbReference type="OrthoDB" id="9787787at2"/>
<dbReference type="SUPFAM" id="SSF46785">
    <property type="entry name" value="Winged helix' DNA-binding domain"/>
    <property type="match status" value="1"/>
</dbReference>
<dbReference type="RefSeq" id="WP_153418512.1">
    <property type="nucleotide sequence ID" value="NZ_WFLM01000001.1"/>
</dbReference>
<name>A0A6N6VY45_9BACT</name>
<dbReference type="InterPro" id="IPR050077">
    <property type="entry name" value="LexA_repressor"/>
</dbReference>
<dbReference type="Gene3D" id="2.10.109.10">
    <property type="entry name" value="Umud Fragment, subunit A"/>
    <property type="match status" value="1"/>
</dbReference>
<evidence type="ECO:0000259" key="1">
    <source>
        <dbReference type="Pfam" id="PF00717"/>
    </source>
</evidence>
<feature type="domain" description="Peptidase S24/S26A/S26B/S26C" evidence="1">
    <location>
        <begin position="119"/>
        <end position="210"/>
    </location>
</feature>
<gene>
    <name evidence="3" type="ORF">GCL60_03385</name>
</gene>
<evidence type="ECO:0000313" key="3">
    <source>
        <dbReference type="EMBL" id="KAB8040989.1"/>
    </source>
</evidence>
<keyword evidence="4" id="KW-1185">Reference proteome</keyword>
<dbReference type="GO" id="GO:0006508">
    <property type="term" value="P:proteolysis"/>
    <property type="evidence" value="ECO:0007669"/>
    <property type="project" value="InterPro"/>
</dbReference>
<dbReference type="InterPro" id="IPR036390">
    <property type="entry name" value="WH_DNA-bd_sf"/>
</dbReference>
<feature type="domain" description="LexA repressor DNA-binding" evidence="2">
    <location>
        <begin position="1"/>
        <end position="65"/>
    </location>
</feature>
<dbReference type="Proteomes" id="UP000437748">
    <property type="component" value="Unassembled WGS sequence"/>
</dbReference>
<dbReference type="Pfam" id="PF00717">
    <property type="entry name" value="Peptidase_S24"/>
    <property type="match status" value="1"/>
</dbReference>
<reference evidence="3 4" key="1">
    <citation type="submission" date="2019-10" db="EMBL/GenBank/DDBJ databases">
        <title>New species of Slilvanegrellaceae.</title>
        <authorList>
            <person name="Pitt A."/>
            <person name="Hahn M.W."/>
        </authorList>
    </citation>
    <scope>NUCLEOTIDE SEQUENCE [LARGE SCALE GENOMIC DNA]</scope>
    <source>
        <strain evidence="3 4">SP-Ram-0.45-NSY-1</strain>
    </source>
</reference>
<proteinExistence type="predicted"/>
<dbReference type="InterPro" id="IPR006199">
    <property type="entry name" value="LexA_DNA-bd_dom"/>
</dbReference>
<dbReference type="EMBL" id="WFLM01000001">
    <property type="protein sequence ID" value="KAB8040989.1"/>
    <property type="molecule type" value="Genomic_DNA"/>
</dbReference>
<evidence type="ECO:0000259" key="2">
    <source>
        <dbReference type="Pfam" id="PF01726"/>
    </source>
</evidence>
<dbReference type="InterPro" id="IPR039418">
    <property type="entry name" value="LexA-like"/>
</dbReference>
<dbReference type="InterPro" id="IPR036286">
    <property type="entry name" value="LexA/Signal_pep-like_sf"/>
</dbReference>